<comment type="caution">
    <text evidence="1">The sequence shown here is derived from an EMBL/GenBank/DDBJ whole genome shotgun (WGS) entry which is preliminary data.</text>
</comment>
<dbReference type="Proteomes" id="UP001057452">
    <property type="component" value="Chromosome 24"/>
</dbReference>
<dbReference type="EMBL" id="CM043808">
    <property type="protein sequence ID" value="KAI4802233.1"/>
    <property type="molecule type" value="Genomic_DNA"/>
</dbReference>
<sequence>MSLNRIPTTEHRAVCGVFRAGSQWTRVTVGSQTREVTVLQSRCCRCLPRAARLAFISSMCAVVYTQDKLAMVVVAAVGCLRTRGCTAVPLQKLPASRWRRSSAVHSVADDKRARFVLHVSEL</sequence>
<name>A0ACB9VQF7_CHAAC</name>
<protein>
    <submittedName>
        <fullName evidence="1">Uncharacterized protein</fullName>
    </submittedName>
</protein>
<organism evidence="1 2">
    <name type="scientific">Chaenocephalus aceratus</name>
    <name type="common">Blackfin icefish</name>
    <name type="synonym">Chaenichthys aceratus</name>
    <dbReference type="NCBI Taxonomy" id="36190"/>
    <lineage>
        <taxon>Eukaryota</taxon>
        <taxon>Metazoa</taxon>
        <taxon>Chordata</taxon>
        <taxon>Craniata</taxon>
        <taxon>Vertebrata</taxon>
        <taxon>Euteleostomi</taxon>
        <taxon>Actinopterygii</taxon>
        <taxon>Neopterygii</taxon>
        <taxon>Teleostei</taxon>
        <taxon>Neoteleostei</taxon>
        <taxon>Acanthomorphata</taxon>
        <taxon>Eupercaria</taxon>
        <taxon>Perciformes</taxon>
        <taxon>Notothenioidei</taxon>
        <taxon>Channichthyidae</taxon>
        <taxon>Chaenocephalus</taxon>
    </lineage>
</organism>
<proteinExistence type="predicted"/>
<gene>
    <name evidence="1" type="ORF">KUCAC02_020085</name>
</gene>
<accession>A0ACB9VQF7</accession>
<reference evidence="1" key="1">
    <citation type="submission" date="2022-05" db="EMBL/GenBank/DDBJ databases">
        <title>Chromosome-level genome of Chaenocephalus aceratus.</title>
        <authorList>
            <person name="Park H."/>
        </authorList>
    </citation>
    <scope>NUCLEOTIDE SEQUENCE</scope>
    <source>
        <strain evidence="1">KU_202001</strain>
    </source>
</reference>
<evidence type="ECO:0000313" key="1">
    <source>
        <dbReference type="EMBL" id="KAI4802233.1"/>
    </source>
</evidence>
<keyword evidence="2" id="KW-1185">Reference proteome</keyword>
<evidence type="ECO:0000313" key="2">
    <source>
        <dbReference type="Proteomes" id="UP001057452"/>
    </source>
</evidence>